<dbReference type="AlphaFoldDB" id="A0ABD2PX09"/>
<dbReference type="Proteomes" id="UP001626550">
    <property type="component" value="Unassembled WGS sequence"/>
</dbReference>
<reference evidence="1 2" key="1">
    <citation type="submission" date="2024-11" db="EMBL/GenBank/DDBJ databases">
        <title>Adaptive evolution of stress response genes in parasites aligns with host niche diversity.</title>
        <authorList>
            <person name="Hahn C."/>
            <person name="Resl P."/>
        </authorList>
    </citation>
    <scope>NUCLEOTIDE SEQUENCE [LARGE SCALE GENOMIC DNA]</scope>
    <source>
        <strain evidence="1">EGGRZ-B1_66</strain>
        <tissue evidence="1">Body</tissue>
    </source>
</reference>
<evidence type="ECO:0000313" key="1">
    <source>
        <dbReference type="EMBL" id="KAL3311970.1"/>
    </source>
</evidence>
<accession>A0ABD2PX09</accession>
<evidence type="ECO:0000313" key="2">
    <source>
        <dbReference type="Proteomes" id="UP001626550"/>
    </source>
</evidence>
<protein>
    <submittedName>
        <fullName evidence="1">Uncharacterized protein</fullName>
    </submittedName>
</protein>
<gene>
    <name evidence="1" type="ORF">Ciccas_009446</name>
</gene>
<comment type="caution">
    <text evidence="1">The sequence shown here is derived from an EMBL/GenBank/DDBJ whole genome shotgun (WGS) entry which is preliminary data.</text>
</comment>
<dbReference type="EMBL" id="JBJKFK010001934">
    <property type="protein sequence ID" value="KAL3311970.1"/>
    <property type="molecule type" value="Genomic_DNA"/>
</dbReference>
<sequence length="128" mass="14767">MDHSSLAGSMIFTRKYDVFFMLYLYKHNWYSKGLCSTPTDSLRCVTPDAQEVIKSINRNKFSLSLDPSDNFDNQACVNHICVILGEVINDMGKTIGFCNLEYKSKLLILQKKMVMLQVTQYFYSLVIQ</sequence>
<keyword evidence="2" id="KW-1185">Reference proteome</keyword>
<organism evidence="1 2">
    <name type="scientific">Cichlidogyrus casuarinus</name>
    <dbReference type="NCBI Taxonomy" id="1844966"/>
    <lineage>
        <taxon>Eukaryota</taxon>
        <taxon>Metazoa</taxon>
        <taxon>Spiralia</taxon>
        <taxon>Lophotrochozoa</taxon>
        <taxon>Platyhelminthes</taxon>
        <taxon>Monogenea</taxon>
        <taxon>Monopisthocotylea</taxon>
        <taxon>Dactylogyridea</taxon>
        <taxon>Ancyrocephalidae</taxon>
        <taxon>Cichlidogyrus</taxon>
    </lineage>
</organism>
<name>A0ABD2PX09_9PLAT</name>
<proteinExistence type="predicted"/>